<comment type="caution">
    <text evidence="2">The sequence shown here is derived from an EMBL/GenBank/DDBJ whole genome shotgun (WGS) entry which is preliminary data.</text>
</comment>
<dbReference type="Pfam" id="PF06314">
    <property type="entry name" value="ADC"/>
    <property type="match status" value="1"/>
</dbReference>
<protein>
    <submittedName>
        <fullName evidence="2">Acetoacetate decarboxylase family protein</fullName>
    </submittedName>
</protein>
<dbReference type="Proteomes" id="UP001500842">
    <property type="component" value="Unassembled WGS sequence"/>
</dbReference>
<dbReference type="EMBL" id="BAAAOR010000038">
    <property type="protein sequence ID" value="GAA1541249.1"/>
    <property type="molecule type" value="Genomic_DNA"/>
</dbReference>
<gene>
    <name evidence="2" type="ORF">GCM10009788_49970</name>
</gene>
<evidence type="ECO:0000313" key="2">
    <source>
        <dbReference type="EMBL" id="GAA1541249.1"/>
    </source>
</evidence>
<name>A0ABN2BIS2_9ACTN</name>
<dbReference type="Gene3D" id="2.40.400.10">
    <property type="entry name" value="Acetoacetate decarboxylase-like"/>
    <property type="match status" value="1"/>
</dbReference>
<organism evidence="2 3">
    <name type="scientific">Nocardioides humi</name>
    <dbReference type="NCBI Taxonomy" id="449461"/>
    <lineage>
        <taxon>Bacteria</taxon>
        <taxon>Bacillati</taxon>
        <taxon>Actinomycetota</taxon>
        <taxon>Actinomycetes</taxon>
        <taxon>Propionibacteriales</taxon>
        <taxon>Nocardioidaceae</taxon>
        <taxon>Nocardioides</taxon>
    </lineage>
</organism>
<dbReference type="InterPro" id="IPR010451">
    <property type="entry name" value="Acetoacetate_decarboxylase"/>
</dbReference>
<proteinExistence type="predicted"/>
<keyword evidence="3" id="KW-1185">Reference proteome</keyword>
<dbReference type="SUPFAM" id="SSF160104">
    <property type="entry name" value="Acetoacetate decarboxylase-like"/>
    <property type="match status" value="1"/>
</dbReference>
<dbReference type="InterPro" id="IPR023375">
    <property type="entry name" value="ADC_dom_sf"/>
</dbReference>
<reference evidence="2 3" key="1">
    <citation type="journal article" date="2019" name="Int. J. Syst. Evol. Microbiol.">
        <title>The Global Catalogue of Microorganisms (GCM) 10K type strain sequencing project: providing services to taxonomists for standard genome sequencing and annotation.</title>
        <authorList>
            <consortium name="The Broad Institute Genomics Platform"/>
            <consortium name="The Broad Institute Genome Sequencing Center for Infectious Disease"/>
            <person name="Wu L."/>
            <person name="Ma J."/>
        </authorList>
    </citation>
    <scope>NUCLEOTIDE SEQUENCE [LARGE SCALE GENOMIC DNA]</scope>
    <source>
        <strain evidence="2 3">JCM 14942</strain>
    </source>
</reference>
<evidence type="ECO:0000313" key="3">
    <source>
        <dbReference type="Proteomes" id="UP001500842"/>
    </source>
</evidence>
<evidence type="ECO:0000256" key="1">
    <source>
        <dbReference type="SAM" id="MobiDB-lite"/>
    </source>
</evidence>
<accession>A0ABN2BIS2</accession>
<sequence length="278" mass="30374">MYRMPVGFGPSVGPRQGPDGTRFNGEWARTATAHVSYRTEADALASVLPPGFAPAADPIVRVQTLQNTDFAWLAGRGYNWTEVLFSATYHSEKGPVSGDFVAVMWESKADPIIPGREELGLPKLFADVPDVRSVNGRSFSTASWDGFQFMEMTLEDLVVGPWPTEKEADAVTTSLGLGGSEGRPRLYYKYMPRTGDWANPDVAYVTVAPASNYEVKVLESWTGDGVVAFNRARWEDLPTFCNIVNAIADLPVLEFTGAGFSRALVAFNDLADSQHILP</sequence>
<feature type="region of interest" description="Disordered" evidence="1">
    <location>
        <begin position="1"/>
        <end position="22"/>
    </location>
</feature>